<dbReference type="EMBL" id="JAQZSM010000002">
    <property type="protein sequence ID" value="MDD7970208.1"/>
    <property type="molecule type" value="Genomic_DNA"/>
</dbReference>
<protein>
    <recommendedName>
        <fullName evidence="3">Transposase</fullName>
    </recommendedName>
</protein>
<comment type="caution">
    <text evidence="1">The sequence shown here is derived from an EMBL/GenBank/DDBJ whole genome shotgun (WGS) entry which is preliminary data.</text>
</comment>
<proteinExistence type="predicted"/>
<evidence type="ECO:0000313" key="2">
    <source>
        <dbReference type="Proteomes" id="UP001431784"/>
    </source>
</evidence>
<dbReference type="RefSeq" id="WP_274350787.1">
    <property type="nucleotide sequence ID" value="NZ_JAQZSM010000002.1"/>
</dbReference>
<keyword evidence="2" id="KW-1185">Reference proteome</keyword>
<evidence type="ECO:0008006" key="3">
    <source>
        <dbReference type="Google" id="ProtNLM"/>
    </source>
</evidence>
<reference evidence="1" key="1">
    <citation type="submission" date="2023-02" db="EMBL/GenBank/DDBJ databases">
        <title>Description of Roseinatronobacter alkalisoli sp. nov., an alkaliphilic bacerium isolated from soda soil.</title>
        <authorList>
            <person name="Wei W."/>
        </authorList>
    </citation>
    <scope>NUCLEOTIDE SEQUENCE</scope>
    <source>
        <strain evidence="1">HJB301</strain>
    </source>
</reference>
<evidence type="ECO:0000313" key="1">
    <source>
        <dbReference type="EMBL" id="MDD7970208.1"/>
    </source>
</evidence>
<accession>A0ABT5T521</accession>
<organism evidence="1 2">
    <name type="scientific">Roseinatronobacter alkalisoli</name>
    <dbReference type="NCBI Taxonomy" id="3028235"/>
    <lineage>
        <taxon>Bacteria</taxon>
        <taxon>Pseudomonadati</taxon>
        <taxon>Pseudomonadota</taxon>
        <taxon>Alphaproteobacteria</taxon>
        <taxon>Rhodobacterales</taxon>
        <taxon>Paracoccaceae</taxon>
        <taxon>Roseinatronobacter</taxon>
    </lineage>
</organism>
<dbReference type="Proteomes" id="UP001431784">
    <property type="component" value="Unassembled WGS sequence"/>
</dbReference>
<gene>
    <name evidence="1" type="ORF">PUT78_03765</name>
</gene>
<sequence length="69" mass="8035">MTGPELERALFHWHAVIKATPRGWAKDFALSIQRNQRRRNWKPTAKQAQIMRTMVADLFSGSDARELIE</sequence>
<name>A0ABT5T521_9RHOB</name>